<gene>
    <name evidence="1" type="primary">gb19944</name>
    <name evidence="1" type="ORF">PR202_gb19944</name>
</gene>
<name>A0AAV5F9H8_ELECO</name>
<protein>
    <submittedName>
        <fullName evidence="1">Uncharacterized protein</fullName>
    </submittedName>
</protein>
<proteinExistence type="predicted"/>
<comment type="caution">
    <text evidence="1">The sequence shown here is derived from an EMBL/GenBank/DDBJ whole genome shotgun (WGS) entry which is preliminary data.</text>
</comment>
<sequence length="80" mass="9114">MRTRMEEKFAHAFVWRLPDGMEAEELSMEEKFALSMLRFVPLEAGKKYVVVDDDACSSATSPEEFVWMIDEISSVTACST</sequence>
<dbReference type="Proteomes" id="UP001054889">
    <property type="component" value="Unassembled WGS sequence"/>
</dbReference>
<evidence type="ECO:0000313" key="2">
    <source>
        <dbReference type="Proteomes" id="UP001054889"/>
    </source>
</evidence>
<keyword evidence="2" id="KW-1185">Reference proteome</keyword>
<reference evidence="1" key="2">
    <citation type="submission" date="2021-12" db="EMBL/GenBank/DDBJ databases">
        <title>Resequencing data analysis of finger millet.</title>
        <authorList>
            <person name="Hatakeyama M."/>
            <person name="Aluri S."/>
            <person name="Balachadran M.T."/>
            <person name="Sivarajan S.R."/>
            <person name="Poveda L."/>
            <person name="Shimizu-Inatsugi R."/>
            <person name="Schlapbach R."/>
            <person name="Sreeman S.M."/>
            <person name="Shimizu K.K."/>
        </authorList>
    </citation>
    <scope>NUCLEOTIDE SEQUENCE</scope>
</reference>
<dbReference type="EMBL" id="BQKI01000082">
    <property type="protein sequence ID" value="GJN31533.1"/>
    <property type="molecule type" value="Genomic_DNA"/>
</dbReference>
<accession>A0AAV5F9H8</accession>
<dbReference type="AlphaFoldDB" id="A0AAV5F9H8"/>
<evidence type="ECO:0000313" key="1">
    <source>
        <dbReference type="EMBL" id="GJN31533.1"/>
    </source>
</evidence>
<reference evidence="1" key="1">
    <citation type="journal article" date="2018" name="DNA Res.">
        <title>Multiple hybrid de novo genome assembly of finger millet, an orphan allotetraploid crop.</title>
        <authorList>
            <person name="Hatakeyama M."/>
            <person name="Aluri S."/>
            <person name="Balachadran M.T."/>
            <person name="Sivarajan S.R."/>
            <person name="Patrignani A."/>
            <person name="Gruter S."/>
            <person name="Poveda L."/>
            <person name="Shimizu-Inatsugi R."/>
            <person name="Baeten J."/>
            <person name="Francoijs K.J."/>
            <person name="Nataraja K.N."/>
            <person name="Reddy Y.A.N."/>
            <person name="Phadnis S."/>
            <person name="Ravikumar R.L."/>
            <person name="Schlapbach R."/>
            <person name="Sreeman S.M."/>
            <person name="Shimizu K.K."/>
        </authorList>
    </citation>
    <scope>NUCLEOTIDE SEQUENCE</scope>
</reference>
<organism evidence="1 2">
    <name type="scientific">Eleusine coracana subsp. coracana</name>
    <dbReference type="NCBI Taxonomy" id="191504"/>
    <lineage>
        <taxon>Eukaryota</taxon>
        <taxon>Viridiplantae</taxon>
        <taxon>Streptophyta</taxon>
        <taxon>Embryophyta</taxon>
        <taxon>Tracheophyta</taxon>
        <taxon>Spermatophyta</taxon>
        <taxon>Magnoliopsida</taxon>
        <taxon>Liliopsida</taxon>
        <taxon>Poales</taxon>
        <taxon>Poaceae</taxon>
        <taxon>PACMAD clade</taxon>
        <taxon>Chloridoideae</taxon>
        <taxon>Cynodonteae</taxon>
        <taxon>Eleusininae</taxon>
        <taxon>Eleusine</taxon>
    </lineage>
</organism>